<dbReference type="Proteomes" id="UP001066276">
    <property type="component" value="Chromosome 6"/>
</dbReference>
<gene>
    <name evidence="1" type="ORF">NDU88_007379</name>
</gene>
<sequence>MTPPEPDDEKHQVAPEAFIVGKTLSSAEGQSAEFMFMGAKILQTLEAQAQQTEKAIIRQGAEESSCKQVCCQIKDPARSHQAGQDSVRLSSDIEIQQLDPRAIQKQIAAMKILEVF</sequence>
<keyword evidence="2" id="KW-1185">Reference proteome</keyword>
<evidence type="ECO:0000313" key="2">
    <source>
        <dbReference type="Proteomes" id="UP001066276"/>
    </source>
</evidence>
<dbReference type="AlphaFoldDB" id="A0AAV7QKG5"/>
<dbReference type="EMBL" id="JANPWB010000010">
    <property type="protein sequence ID" value="KAJ1141042.1"/>
    <property type="molecule type" value="Genomic_DNA"/>
</dbReference>
<organism evidence="1 2">
    <name type="scientific">Pleurodeles waltl</name>
    <name type="common">Iberian ribbed newt</name>
    <dbReference type="NCBI Taxonomy" id="8319"/>
    <lineage>
        <taxon>Eukaryota</taxon>
        <taxon>Metazoa</taxon>
        <taxon>Chordata</taxon>
        <taxon>Craniata</taxon>
        <taxon>Vertebrata</taxon>
        <taxon>Euteleostomi</taxon>
        <taxon>Amphibia</taxon>
        <taxon>Batrachia</taxon>
        <taxon>Caudata</taxon>
        <taxon>Salamandroidea</taxon>
        <taxon>Salamandridae</taxon>
        <taxon>Pleurodelinae</taxon>
        <taxon>Pleurodeles</taxon>
    </lineage>
</organism>
<reference evidence="1" key="1">
    <citation type="journal article" date="2022" name="bioRxiv">
        <title>Sequencing and chromosome-scale assembly of the giantPleurodeles waltlgenome.</title>
        <authorList>
            <person name="Brown T."/>
            <person name="Elewa A."/>
            <person name="Iarovenko S."/>
            <person name="Subramanian E."/>
            <person name="Araus A.J."/>
            <person name="Petzold A."/>
            <person name="Susuki M."/>
            <person name="Suzuki K.-i.T."/>
            <person name="Hayashi T."/>
            <person name="Toyoda A."/>
            <person name="Oliveira C."/>
            <person name="Osipova E."/>
            <person name="Leigh N.D."/>
            <person name="Simon A."/>
            <person name="Yun M.H."/>
        </authorList>
    </citation>
    <scope>NUCLEOTIDE SEQUENCE</scope>
    <source>
        <strain evidence="1">20211129_DDA</strain>
        <tissue evidence="1">Liver</tissue>
    </source>
</reference>
<protein>
    <submittedName>
        <fullName evidence="1">Uncharacterized protein</fullName>
    </submittedName>
</protein>
<name>A0AAV7QKG5_PLEWA</name>
<comment type="caution">
    <text evidence="1">The sequence shown here is derived from an EMBL/GenBank/DDBJ whole genome shotgun (WGS) entry which is preliminary data.</text>
</comment>
<accession>A0AAV7QKG5</accession>
<evidence type="ECO:0000313" key="1">
    <source>
        <dbReference type="EMBL" id="KAJ1141042.1"/>
    </source>
</evidence>
<proteinExistence type="predicted"/>